<accession>A0A8J2JTW6</accession>
<organism evidence="1 2">
    <name type="scientific">Allacma fusca</name>
    <dbReference type="NCBI Taxonomy" id="39272"/>
    <lineage>
        <taxon>Eukaryota</taxon>
        <taxon>Metazoa</taxon>
        <taxon>Ecdysozoa</taxon>
        <taxon>Arthropoda</taxon>
        <taxon>Hexapoda</taxon>
        <taxon>Collembola</taxon>
        <taxon>Symphypleona</taxon>
        <taxon>Sminthuridae</taxon>
        <taxon>Allacma</taxon>
    </lineage>
</organism>
<keyword evidence="2" id="KW-1185">Reference proteome</keyword>
<protein>
    <submittedName>
        <fullName evidence="1">Uncharacterized protein</fullName>
    </submittedName>
</protein>
<dbReference type="AlphaFoldDB" id="A0A8J2JTW6"/>
<dbReference type="Proteomes" id="UP000708208">
    <property type="component" value="Unassembled WGS sequence"/>
</dbReference>
<evidence type="ECO:0000313" key="2">
    <source>
        <dbReference type="Proteomes" id="UP000708208"/>
    </source>
</evidence>
<comment type="caution">
    <text evidence="1">The sequence shown here is derived from an EMBL/GenBank/DDBJ whole genome shotgun (WGS) entry which is preliminary data.</text>
</comment>
<sequence>RRNKKYELRCRLGGEIMFCTP</sequence>
<feature type="non-terminal residue" evidence="1">
    <location>
        <position position="1"/>
    </location>
</feature>
<reference evidence="1" key="1">
    <citation type="submission" date="2021-06" db="EMBL/GenBank/DDBJ databases">
        <authorList>
            <person name="Hodson N. C."/>
            <person name="Mongue J. A."/>
            <person name="Jaron S. K."/>
        </authorList>
    </citation>
    <scope>NUCLEOTIDE SEQUENCE</scope>
</reference>
<name>A0A8J2JTW6_9HEXA</name>
<proteinExistence type="predicted"/>
<evidence type="ECO:0000313" key="1">
    <source>
        <dbReference type="EMBL" id="CAG7724326.1"/>
    </source>
</evidence>
<gene>
    <name evidence="1" type="ORF">AFUS01_LOCUS13359</name>
</gene>
<dbReference type="EMBL" id="CAJVCH010108450">
    <property type="protein sequence ID" value="CAG7724326.1"/>
    <property type="molecule type" value="Genomic_DNA"/>
</dbReference>